<gene>
    <name evidence="3" type="ORF">EDC26_10922</name>
</gene>
<dbReference type="Proteomes" id="UP000295525">
    <property type="component" value="Unassembled WGS sequence"/>
</dbReference>
<evidence type="ECO:0000313" key="3">
    <source>
        <dbReference type="EMBL" id="TCT05734.1"/>
    </source>
</evidence>
<dbReference type="PANTHER" id="PTHR48081">
    <property type="entry name" value="AB HYDROLASE SUPERFAMILY PROTEIN C4A8.06C"/>
    <property type="match status" value="1"/>
</dbReference>
<sequence length="307" mass="33389">MNTTPPGASNPSKPYQVQVRRDIVYGTGVVGAGIDRGTALRELKLDLYQPVLNTPAHDRPALVMAFGGAFHRGSKEDDAYGDEPRRNNSVAWYCHEFARRGYVACSIDYRLVPEDPQPGNTPVTFSPKSFPRSRVDVVRKIMGLPKASDDLLWRGVEAASDDMALALRYIKAQSAEWGIDPQRLAIGGFSAGARTALNVALGEKEPVAAVIALSGYMDAQDIEQHTASSQSFPPLLLISAENDLDYVARHTPDMVARFRAHGLHCEHVKVSGATHFYPANSPAVHDSLGATTVEYAMAAFLERVMPA</sequence>
<evidence type="ECO:0000256" key="1">
    <source>
        <dbReference type="ARBA" id="ARBA00022801"/>
    </source>
</evidence>
<dbReference type="InterPro" id="IPR050300">
    <property type="entry name" value="GDXG_lipolytic_enzyme"/>
</dbReference>
<dbReference type="EMBL" id="SMAJ01000009">
    <property type="protein sequence ID" value="TCT05734.1"/>
    <property type="molecule type" value="Genomic_DNA"/>
</dbReference>
<keyword evidence="1" id="KW-0378">Hydrolase</keyword>
<feature type="domain" description="Alpha/beta hydrolase fold-3" evidence="2">
    <location>
        <begin position="157"/>
        <end position="225"/>
    </location>
</feature>
<dbReference type="AlphaFoldDB" id="A0A4R3LYF9"/>
<dbReference type="RefSeq" id="WP_165931024.1">
    <property type="nucleotide sequence ID" value="NZ_SMAJ01000009.1"/>
</dbReference>
<dbReference type="GO" id="GO:0016787">
    <property type="term" value="F:hydrolase activity"/>
    <property type="evidence" value="ECO:0007669"/>
    <property type="project" value="UniProtKB-KW"/>
</dbReference>
<protein>
    <submittedName>
        <fullName evidence="3">Acetyl esterase/lipase</fullName>
    </submittedName>
</protein>
<keyword evidence="4" id="KW-1185">Reference proteome</keyword>
<evidence type="ECO:0000259" key="2">
    <source>
        <dbReference type="Pfam" id="PF07859"/>
    </source>
</evidence>
<reference evidence="3 4" key="1">
    <citation type="submission" date="2019-03" db="EMBL/GenBank/DDBJ databases">
        <title>Genomic Encyclopedia of Type Strains, Phase IV (KMG-IV): sequencing the most valuable type-strain genomes for metagenomic binning, comparative biology and taxonomic classification.</title>
        <authorList>
            <person name="Goeker M."/>
        </authorList>
    </citation>
    <scope>NUCLEOTIDE SEQUENCE [LARGE SCALE GENOMIC DNA]</scope>
    <source>
        <strain evidence="3 4">DSM 24591</strain>
    </source>
</reference>
<proteinExistence type="predicted"/>
<name>A0A4R3LYF9_9BURK</name>
<organism evidence="3 4">
    <name type="scientific">Paralcaligenes ureilyticus</name>
    <dbReference type="NCBI Taxonomy" id="627131"/>
    <lineage>
        <taxon>Bacteria</taxon>
        <taxon>Pseudomonadati</taxon>
        <taxon>Pseudomonadota</taxon>
        <taxon>Betaproteobacteria</taxon>
        <taxon>Burkholderiales</taxon>
        <taxon>Alcaligenaceae</taxon>
        <taxon>Paralcaligenes</taxon>
    </lineage>
</organism>
<comment type="caution">
    <text evidence="3">The sequence shown here is derived from an EMBL/GenBank/DDBJ whole genome shotgun (WGS) entry which is preliminary data.</text>
</comment>
<dbReference type="PANTHER" id="PTHR48081:SF8">
    <property type="entry name" value="ALPHA_BETA HYDROLASE FOLD-3 DOMAIN-CONTAINING PROTEIN-RELATED"/>
    <property type="match status" value="1"/>
</dbReference>
<dbReference type="Gene3D" id="3.40.50.1820">
    <property type="entry name" value="alpha/beta hydrolase"/>
    <property type="match status" value="1"/>
</dbReference>
<evidence type="ECO:0000313" key="4">
    <source>
        <dbReference type="Proteomes" id="UP000295525"/>
    </source>
</evidence>
<dbReference type="InterPro" id="IPR013094">
    <property type="entry name" value="AB_hydrolase_3"/>
</dbReference>
<dbReference type="InterPro" id="IPR029058">
    <property type="entry name" value="AB_hydrolase_fold"/>
</dbReference>
<dbReference type="SUPFAM" id="SSF53474">
    <property type="entry name" value="alpha/beta-Hydrolases"/>
    <property type="match status" value="1"/>
</dbReference>
<dbReference type="Pfam" id="PF07859">
    <property type="entry name" value="Abhydrolase_3"/>
    <property type="match status" value="1"/>
</dbReference>
<accession>A0A4R3LYF9</accession>